<dbReference type="Pfam" id="PF10048">
    <property type="entry name" value="DUF2282"/>
    <property type="match status" value="1"/>
</dbReference>
<dbReference type="KEGG" id="cfon:HZU75_13785"/>
<organism evidence="2 3">
    <name type="scientific">Chitinibacter fontanus</name>
    <dbReference type="NCBI Taxonomy" id="1737446"/>
    <lineage>
        <taxon>Bacteria</taxon>
        <taxon>Pseudomonadati</taxon>
        <taxon>Pseudomonadota</taxon>
        <taxon>Betaproteobacteria</taxon>
        <taxon>Neisseriales</taxon>
        <taxon>Chitinibacteraceae</taxon>
        <taxon>Chitinibacter</taxon>
    </lineage>
</organism>
<feature type="signal peptide" evidence="1">
    <location>
        <begin position="1"/>
        <end position="25"/>
    </location>
</feature>
<keyword evidence="3" id="KW-1185">Reference proteome</keyword>
<proteinExistence type="predicted"/>
<sequence length="82" mass="8342">MTPTHIILASAVAAALTLASQTTLAADPTKEKCFGVAKAGSNDCAANGHACAGMAKKDRDGKEWKLVAKGTCLNLQGSLTPQ</sequence>
<dbReference type="InterPro" id="IPR018740">
    <property type="entry name" value="DUF2282_membr"/>
</dbReference>
<protein>
    <submittedName>
        <fullName evidence="2">DUF2282 domain-containing protein</fullName>
    </submittedName>
</protein>
<accession>A0A7D5ZLW8</accession>
<dbReference type="AlphaFoldDB" id="A0A7D5ZLW8"/>
<feature type="chain" id="PRO_5028812758" evidence="1">
    <location>
        <begin position="26"/>
        <end position="82"/>
    </location>
</feature>
<evidence type="ECO:0000256" key="1">
    <source>
        <dbReference type="SAM" id="SignalP"/>
    </source>
</evidence>
<evidence type="ECO:0000313" key="3">
    <source>
        <dbReference type="Proteomes" id="UP000510822"/>
    </source>
</evidence>
<reference evidence="2 3" key="1">
    <citation type="journal article" date="2016" name="Int. J. Syst. Evol. Microbiol.">
        <title>Chitinibacter fontanus sp. nov., isolated from a spring.</title>
        <authorList>
            <person name="Sheu S.Y."/>
            <person name="Li Y.S."/>
            <person name="Young C.C."/>
            <person name="Chen W.M."/>
        </authorList>
    </citation>
    <scope>NUCLEOTIDE SEQUENCE [LARGE SCALE GENOMIC DNA]</scope>
    <source>
        <strain evidence="2 3">STM-7</strain>
    </source>
</reference>
<dbReference type="EMBL" id="CP058952">
    <property type="protein sequence ID" value="QLI82510.1"/>
    <property type="molecule type" value="Genomic_DNA"/>
</dbReference>
<keyword evidence="1" id="KW-0732">Signal</keyword>
<dbReference type="RefSeq" id="WP_180306588.1">
    <property type="nucleotide sequence ID" value="NZ_CP058952.1"/>
</dbReference>
<evidence type="ECO:0000313" key="2">
    <source>
        <dbReference type="EMBL" id="QLI82510.1"/>
    </source>
</evidence>
<name>A0A7D5ZLW8_9NEIS</name>
<gene>
    <name evidence="2" type="ORF">HZU75_13785</name>
</gene>
<dbReference type="Proteomes" id="UP000510822">
    <property type="component" value="Chromosome"/>
</dbReference>